<name>A0A226WXU1_CABSO</name>
<sequence>MGDIVTYADGSEACIIDGAGFAAAWEDKPFALVGSRLSNGDTIAETLQDGFGITVREGELIPGLFDPAYTLPPIADTNSGTIHA</sequence>
<dbReference type="Proteomes" id="UP000214720">
    <property type="component" value="Unassembled WGS sequence"/>
</dbReference>
<dbReference type="AlphaFoldDB" id="A0A226WXU1"/>
<organism evidence="1 2">
    <name type="scientific">Caballeronia sordidicola</name>
    <name type="common">Burkholderia sordidicola</name>
    <dbReference type="NCBI Taxonomy" id="196367"/>
    <lineage>
        <taxon>Bacteria</taxon>
        <taxon>Pseudomonadati</taxon>
        <taxon>Pseudomonadota</taxon>
        <taxon>Betaproteobacteria</taxon>
        <taxon>Burkholderiales</taxon>
        <taxon>Burkholderiaceae</taxon>
        <taxon>Caballeronia</taxon>
    </lineage>
</organism>
<reference evidence="2" key="1">
    <citation type="submission" date="2017-01" db="EMBL/GenBank/DDBJ databases">
        <title>Genome Analysis of Deinococcus marmoris KOPRI26562.</title>
        <authorList>
            <person name="Kim J.H."/>
            <person name="Oh H.-M."/>
        </authorList>
    </citation>
    <scope>NUCLEOTIDE SEQUENCE [LARGE SCALE GENOMIC DNA]</scope>
    <source>
        <strain evidence="2">PAMC 26633</strain>
    </source>
</reference>
<accession>A0A226WXU1</accession>
<evidence type="ECO:0000313" key="2">
    <source>
        <dbReference type="Proteomes" id="UP000214720"/>
    </source>
</evidence>
<comment type="caution">
    <text evidence="1">The sequence shown here is derived from an EMBL/GenBank/DDBJ whole genome shotgun (WGS) entry which is preliminary data.</text>
</comment>
<proteinExistence type="predicted"/>
<evidence type="ECO:0000313" key="1">
    <source>
        <dbReference type="EMBL" id="OXC75689.1"/>
    </source>
</evidence>
<dbReference type="EMBL" id="MTHB01000165">
    <property type="protein sequence ID" value="OXC75689.1"/>
    <property type="molecule type" value="Genomic_DNA"/>
</dbReference>
<protein>
    <submittedName>
        <fullName evidence="1">Uncharacterized protein</fullName>
    </submittedName>
</protein>
<gene>
    <name evidence="1" type="ORF">BSU04_26010</name>
</gene>